<feature type="domain" description="FAD-binding" evidence="4">
    <location>
        <begin position="3"/>
        <end position="357"/>
    </location>
</feature>
<keyword evidence="5" id="KW-0560">Oxidoreductase</keyword>
<dbReference type="STRING" id="266265.Bxe_C1006"/>
<dbReference type="EMBL" id="CP000272">
    <property type="protein sequence ID" value="ABE36879.1"/>
    <property type="molecule type" value="Genomic_DNA"/>
</dbReference>
<keyword evidence="2" id="KW-0285">Flavoprotein</keyword>
<reference evidence="5 6" key="1">
    <citation type="journal article" date="2006" name="Proc. Natl. Acad. Sci. U.S.A.">
        <title>Burkholderia xenovorans LB400 harbors a multi-replicon, 9.73-Mbp genome shaped for versatility.</title>
        <authorList>
            <person name="Chain P.S."/>
            <person name="Denef V.J."/>
            <person name="Konstantinidis K.T."/>
            <person name="Vergez L.M."/>
            <person name="Agullo L."/>
            <person name="Reyes V.L."/>
            <person name="Hauser L."/>
            <person name="Cordova M."/>
            <person name="Gomez L."/>
            <person name="Gonzalez M."/>
            <person name="Land M."/>
            <person name="Lao V."/>
            <person name="Larimer F."/>
            <person name="LiPuma J.J."/>
            <person name="Mahenthiralingam E."/>
            <person name="Malfatti S.A."/>
            <person name="Marx C.J."/>
            <person name="Parnell J.J."/>
            <person name="Ramette A."/>
            <person name="Richardson P."/>
            <person name="Seeger M."/>
            <person name="Smith D."/>
            <person name="Spilker T."/>
            <person name="Sul W.J."/>
            <person name="Tsoi T.V."/>
            <person name="Ulrich L.E."/>
            <person name="Zhulin I.B."/>
            <person name="Tiedje J.M."/>
        </authorList>
    </citation>
    <scope>NUCLEOTIDE SEQUENCE [LARGE SCALE GENOMIC DNA]</scope>
    <source>
        <strain evidence="5 6">LB400</strain>
    </source>
</reference>
<dbReference type="KEGG" id="bxe:Bxe_C1006"/>
<gene>
    <name evidence="5" type="ORF">Bxe_C1006</name>
</gene>
<keyword evidence="6" id="KW-1185">Reference proteome</keyword>
<dbReference type="InterPro" id="IPR002938">
    <property type="entry name" value="FAD-bd"/>
</dbReference>
<dbReference type="Pfam" id="PF21274">
    <property type="entry name" value="Rng_hyd_C"/>
    <property type="match status" value="1"/>
</dbReference>
<evidence type="ECO:0000256" key="1">
    <source>
        <dbReference type="ARBA" id="ARBA00001974"/>
    </source>
</evidence>
<evidence type="ECO:0000313" key="5">
    <source>
        <dbReference type="EMBL" id="ABE36879.1"/>
    </source>
</evidence>
<sequence length="543" mass="59025">MIKTSVLVVGAGPVGLALAMELSYRGIDSIIVDQGDGTVRYSKMGLVSIRSMEFCRRWGIAERVRQCGFPDDYPLNQVFCTSLNGHLISKLDYPGVRDEPTSGLSPEKKQRCPQLWFDPILAKAVSEQNTVSMRYHCLLESFVQDGEGVSATVRDLASDETFTIRAAYMVACDGAGSGVRKSLGIQLEGDHALSYSVGIYLRAPGLAAYHRMGPAERYMLVGEEGTWGHLTVVDARDIWRLTVIGSQDKVESEHFDADAWVRRCFGRDDIPFHVDAVLPWRRSRLVANAYSKGRVFLAGDACHVMAPNGGYGMNTGLGDAVDIGWKLQAVLNGWAAPALLDSYELERRPVAWRNVDAAASNFSLLTPKLSFAGIETSGAAGDETRRNLSYDLSERTRQEWEPHGINLGYRYEGSPIVMPDGTPEPADDPSRYIPTARPGHRAPHVELSDGRSTIDLFGPGFVLLSFGSAELAEPIMAAARTAGLPLNLHCLAEPAAAAAYERALVLVRPDGHVAWRADAAPADPLAMLGQVTASGPPRDRAPM</sequence>
<dbReference type="PANTHER" id="PTHR43004">
    <property type="entry name" value="TRK SYSTEM POTASSIUM UPTAKE PROTEIN"/>
    <property type="match status" value="1"/>
</dbReference>
<keyword evidence="5" id="KW-0503">Monooxygenase</keyword>
<comment type="cofactor">
    <cofactor evidence="1">
        <name>FAD</name>
        <dbReference type="ChEBI" id="CHEBI:57692"/>
    </cofactor>
</comment>
<dbReference type="Gene3D" id="3.40.30.120">
    <property type="match status" value="1"/>
</dbReference>
<protein>
    <submittedName>
        <fullName evidence="5">Flavoprotein monooxygenase</fullName>
    </submittedName>
</protein>
<dbReference type="InterPro" id="IPR036188">
    <property type="entry name" value="FAD/NAD-bd_sf"/>
</dbReference>
<evidence type="ECO:0000313" key="6">
    <source>
        <dbReference type="Proteomes" id="UP000001817"/>
    </source>
</evidence>
<organism evidence="5 6">
    <name type="scientific">Paraburkholderia xenovorans (strain LB400)</name>
    <dbReference type="NCBI Taxonomy" id="266265"/>
    <lineage>
        <taxon>Bacteria</taxon>
        <taxon>Pseudomonadati</taxon>
        <taxon>Pseudomonadota</taxon>
        <taxon>Betaproteobacteria</taxon>
        <taxon>Burkholderiales</taxon>
        <taxon>Burkholderiaceae</taxon>
        <taxon>Paraburkholderia</taxon>
    </lineage>
</organism>
<dbReference type="InterPro" id="IPR050641">
    <property type="entry name" value="RIFMO-like"/>
</dbReference>
<dbReference type="GO" id="GO:0016709">
    <property type="term" value="F:oxidoreductase activity, acting on paired donors, with incorporation or reduction of molecular oxygen, NAD(P)H as one donor, and incorporation of one atom of oxygen"/>
    <property type="evidence" value="ECO:0007669"/>
    <property type="project" value="UniProtKB-ARBA"/>
</dbReference>
<dbReference type="NCBIfam" id="NF004780">
    <property type="entry name" value="PRK06126.1"/>
    <property type="match status" value="1"/>
</dbReference>
<dbReference type="Gene3D" id="3.50.50.60">
    <property type="entry name" value="FAD/NAD(P)-binding domain"/>
    <property type="match status" value="1"/>
</dbReference>
<proteinExistence type="predicted"/>
<dbReference type="OrthoDB" id="3443359at2"/>
<dbReference type="eggNOG" id="COG0654">
    <property type="taxonomic scope" value="Bacteria"/>
</dbReference>
<evidence type="ECO:0000256" key="3">
    <source>
        <dbReference type="ARBA" id="ARBA00022827"/>
    </source>
</evidence>
<dbReference type="SUPFAM" id="SSF51905">
    <property type="entry name" value="FAD/NAD(P)-binding domain"/>
    <property type="match status" value="1"/>
</dbReference>
<dbReference type="Proteomes" id="UP000001817">
    <property type="component" value="Chromosome 3"/>
</dbReference>
<dbReference type="AlphaFoldDB" id="Q13GB0"/>
<evidence type="ECO:0000259" key="4">
    <source>
        <dbReference type="Pfam" id="PF01494"/>
    </source>
</evidence>
<dbReference type="Pfam" id="PF01494">
    <property type="entry name" value="FAD_binding_3"/>
    <property type="match status" value="1"/>
</dbReference>
<evidence type="ECO:0000256" key="2">
    <source>
        <dbReference type="ARBA" id="ARBA00022630"/>
    </source>
</evidence>
<name>Q13GB0_PARXL</name>
<dbReference type="PANTHER" id="PTHR43004:SF19">
    <property type="entry name" value="BINDING MONOOXYGENASE, PUTATIVE (JCVI)-RELATED"/>
    <property type="match status" value="1"/>
</dbReference>
<accession>Q13GB0</accession>
<dbReference type="KEGG" id="bxb:DR64_7445"/>
<keyword evidence="3" id="KW-0274">FAD</keyword>
<dbReference type="PATRIC" id="fig|266265.5.peg.8769"/>
<dbReference type="PRINTS" id="PR00420">
    <property type="entry name" value="RNGMNOXGNASE"/>
</dbReference>
<dbReference type="RefSeq" id="WP_011494126.1">
    <property type="nucleotide sequence ID" value="NC_007953.1"/>
</dbReference>
<dbReference type="Gene3D" id="3.30.9.10">
    <property type="entry name" value="D-Amino Acid Oxidase, subunit A, domain 2"/>
    <property type="match status" value="1"/>
</dbReference>
<dbReference type="GO" id="GO:0071949">
    <property type="term" value="F:FAD binding"/>
    <property type="evidence" value="ECO:0007669"/>
    <property type="project" value="InterPro"/>
</dbReference>